<accession>A0ACB8UVB8</accession>
<reference evidence="1" key="1">
    <citation type="journal article" date="2022" name="bioRxiv">
        <title>Population genetic analysis of Ophidiomyces ophidiicola, the causative agent of snake fungal disease, indicates recent introductions to the USA.</title>
        <authorList>
            <person name="Ladner J.T."/>
            <person name="Palmer J.M."/>
            <person name="Ettinger C.L."/>
            <person name="Stajich J.E."/>
            <person name="Farrell T.M."/>
            <person name="Glorioso B.M."/>
            <person name="Lawson B."/>
            <person name="Price S.J."/>
            <person name="Stengle A.G."/>
            <person name="Grear D.A."/>
            <person name="Lorch J.M."/>
        </authorList>
    </citation>
    <scope>NUCLEOTIDE SEQUENCE</scope>
    <source>
        <strain evidence="1">NWHC 24266-5</strain>
    </source>
</reference>
<protein>
    <submittedName>
        <fullName evidence="1">Uncharacterized protein</fullName>
    </submittedName>
</protein>
<sequence length="158" mass="17182">MSRISSEEQLNFLLSCVKNSNNGKVNFDLVAKECEIVSKGAAAKRYERLMKANGINPNGGGPAIVADGEVVNSGEVTTPKKIRKTPASKNGTPKEPKNETPRKRKGKAAVAETPTKKAKSIEKTEEDEDSDENSTGIKDEYTDAQDPSHDDEYLETKV</sequence>
<dbReference type="EMBL" id="JALBCA010000052">
    <property type="protein sequence ID" value="KAI2386030.1"/>
    <property type="molecule type" value="Genomic_DNA"/>
</dbReference>
<comment type="caution">
    <text evidence="1">The sequence shown here is derived from an EMBL/GenBank/DDBJ whole genome shotgun (WGS) entry which is preliminary data.</text>
</comment>
<proteinExistence type="predicted"/>
<evidence type="ECO:0000313" key="1">
    <source>
        <dbReference type="EMBL" id="KAI2386030.1"/>
    </source>
</evidence>
<name>A0ACB8UVB8_9EURO</name>
<gene>
    <name evidence="1" type="ORF">LOY88_003794</name>
</gene>
<organism evidence="1">
    <name type="scientific">Ophidiomyces ophidiicola</name>
    <dbReference type="NCBI Taxonomy" id="1387563"/>
    <lineage>
        <taxon>Eukaryota</taxon>
        <taxon>Fungi</taxon>
        <taxon>Dikarya</taxon>
        <taxon>Ascomycota</taxon>
        <taxon>Pezizomycotina</taxon>
        <taxon>Eurotiomycetes</taxon>
        <taxon>Eurotiomycetidae</taxon>
        <taxon>Onygenales</taxon>
        <taxon>Onygenaceae</taxon>
        <taxon>Ophidiomyces</taxon>
    </lineage>
</organism>